<accession>A0A1L7CEY3</accession>
<dbReference type="RefSeq" id="WP_075725444.1">
    <property type="nucleotide sequence ID" value="NZ_CP009245.1"/>
</dbReference>
<organism evidence="6 7">
    <name type="scientific">Corynebacterium aquilae DSM 44791</name>
    <dbReference type="NCBI Taxonomy" id="1431546"/>
    <lineage>
        <taxon>Bacteria</taxon>
        <taxon>Bacillati</taxon>
        <taxon>Actinomycetota</taxon>
        <taxon>Actinomycetes</taxon>
        <taxon>Mycobacteriales</taxon>
        <taxon>Corynebacteriaceae</taxon>
        <taxon>Corynebacterium</taxon>
    </lineage>
</organism>
<keyword evidence="4" id="KW-0732">Signal</keyword>
<dbReference type="GO" id="GO:0004553">
    <property type="term" value="F:hydrolase activity, hydrolyzing O-glycosyl compounds"/>
    <property type="evidence" value="ECO:0007669"/>
    <property type="project" value="InterPro"/>
</dbReference>
<evidence type="ECO:0000259" key="5">
    <source>
        <dbReference type="PROSITE" id="PS51762"/>
    </source>
</evidence>
<evidence type="ECO:0000256" key="1">
    <source>
        <dbReference type="ARBA" id="ARBA00006865"/>
    </source>
</evidence>
<comment type="similarity">
    <text evidence="1">Belongs to the glycosyl hydrolase 16 family.</text>
</comment>
<gene>
    <name evidence="6" type="ORF">CAQU_04155</name>
</gene>
<keyword evidence="7" id="KW-1185">Reference proteome</keyword>
<proteinExistence type="inferred from homology"/>
<feature type="compositionally biased region" description="Basic and acidic residues" evidence="2">
    <location>
        <begin position="58"/>
        <end position="70"/>
    </location>
</feature>
<feature type="domain" description="GH16" evidence="5">
    <location>
        <begin position="85"/>
        <end position="337"/>
    </location>
</feature>
<feature type="compositionally biased region" description="Low complexity" evidence="2">
    <location>
        <begin position="31"/>
        <end position="41"/>
    </location>
</feature>
<dbReference type="Proteomes" id="UP000185478">
    <property type="component" value="Chromosome"/>
</dbReference>
<dbReference type="EMBL" id="CP009245">
    <property type="protein sequence ID" value="APT84396.1"/>
    <property type="molecule type" value="Genomic_DNA"/>
</dbReference>
<feature type="signal peptide" evidence="4">
    <location>
        <begin position="1"/>
        <end position="27"/>
    </location>
</feature>
<keyword evidence="3" id="KW-1133">Transmembrane helix</keyword>
<dbReference type="KEGG" id="caqu:CAQU_04155"/>
<keyword evidence="3" id="KW-0812">Transmembrane</keyword>
<dbReference type="InterPro" id="IPR000757">
    <property type="entry name" value="Beta-glucanase-like"/>
</dbReference>
<dbReference type="SUPFAM" id="SSF49899">
    <property type="entry name" value="Concanavalin A-like lectins/glucanases"/>
    <property type="match status" value="1"/>
</dbReference>
<sequence>MTMRPRTRTLALALAAITTLAALPAPAASAEEQQPAAWAPTIDPPTDSLAANPLSAPTREHIGREARMATDEDISTTLDDDSAVADWKFMERRHYYNDKLLVSRKYTSFEDGVLDIKTRRHCVSGDETPSDGNVSTAPCPAGTTTLYTTSRMQTPLIPKGNMRIQIRAKNTTPEYVPGIRPSLWLQSESPYCHNDQSSRYGEYDLVEYFSAYPDKQHSNTHIGCVNIGHRPEMVSRNTVWDSPIVNEWHTWGLEVFDNQIVYTLDGKVVVGPTDAENFNVVSPKIFSEVLDQRYRIILDTFLEPQGTLWIAGVKDNKDFPEHHFLIDEILVEHEVDDEGNIVQPEKLTDPFPKVFIPGGSHDQLGSSLPVGSTPIPAITGENVAKFVGIFAGVAALIGGVWALINHFGLAPQVELPFDPPQLPPLPHVELPPEIAALIPAHER</sequence>
<feature type="transmembrane region" description="Helical" evidence="3">
    <location>
        <begin position="383"/>
        <end position="404"/>
    </location>
</feature>
<dbReference type="PROSITE" id="PS51762">
    <property type="entry name" value="GH16_2"/>
    <property type="match status" value="1"/>
</dbReference>
<dbReference type="OrthoDB" id="4386406at2"/>
<dbReference type="Gene3D" id="2.60.120.200">
    <property type="match status" value="1"/>
</dbReference>
<feature type="region of interest" description="Disordered" evidence="2">
    <location>
        <begin position="31"/>
        <end position="74"/>
    </location>
</feature>
<dbReference type="AlphaFoldDB" id="A0A1L7CEY3"/>
<dbReference type="PANTHER" id="PTHR10963:SF55">
    <property type="entry name" value="GLYCOSIDE HYDROLASE FAMILY 16 PROTEIN"/>
    <property type="match status" value="1"/>
</dbReference>
<keyword evidence="3" id="KW-0472">Membrane</keyword>
<evidence type="ECO:0000256" key="2">
    <source>
        <dbReference type="SAM" id="MobiDB-lite"/>
    </source>
</evidence>
<name>A0A1L7CEY3_9CORY</name>
<dbReference type="PANTHER" id="PTHR10963">
    <property type="entry name" value="GLYCOSYL HYDROLASE-RELATED"/>
    <property type="match status" value="1"/>
</dbReference>
<evidence type="ECO:0000256" key="4">
    <source>
        <dbReference type="SAM" id="SignalP"/>
    </source>
</evidence>
<protein>
    <recommendedName>
        <fullName evidence="5">GH16 domain-containing protein</fullName>
    </recommendedName>
</protein>
<feature type="chain" id="PRO_5039628416" description="GH16 domain-containing protein" evidence="4">
    <location>
        <begin position="28"/>
        <end position="443"/>
    </location>
</feature>
<dbReference type="GO" id="GO:0005975">
    <property type="term" value="P:carbohydrate metabolic process"/>
    <property type="evidence" value="ECO:0007669"/>
    <property type="project" value="InterPro"/>
</dbReference>
<dbReference type="InterPro" id="IPR050546">
    <property type="entry name" value="Glycosyl_Hydrlase_16"/>
</dbReference>
<evidence type="ECO:0000256" key="3">
    <source>
        <dbReference type="SAM" id="Phobius"/>
    </source>
</evidence>
<evidence type="ECO:0000313" key="6">
    <source>
        <dbReference type="EMBL" id="APT84396.1"/>
    </source>
</evidence>
<evidence type="ECO:0000313" key="7">
    <source>
        <dbReference type="Proteomes" id="UP000185478"/>
    </source>
</evidence>
<reference evidence="6 7" key="1">
    <citation type="submission" date="2014-08" db="EMBL/GenBank/DDBJ databases">
        <title>Complete genome sequence of Corynebacterium aquilae S-613T(T) (=DSM 44791(T)), isolated from the choana of a healthy golden eagle.</title>
        <authorList>
            <person name="Ruckert C."/>
            <person name="Albersmeier A."/>
            <person name="Winkler A."/>
            <person name="Kalinowski J."/>
        </authorList>
    </citation>
    <scope>NUCLEOTIDE SEQUENCE [LARGE SCALE GENOMIC DNA]</scope>
    <source>
        <strain evidence="6 7">S-613</strain>
    </source>
</reference>
<dbReference type="InterPro" id="IPR013320">
    <property type="entry name" value="ConA-like_dom_sf"/>
</dbReference>